<proteinExistence type="predicted"/>
<organism evidence="2 3">
    <name type="scientific">Ktedonosporobacter rubrisoli</name>
    <dbReference type="NCBI Taxonomy" id="2509675"/>
    <lineage>
        <taxon>Bacteria</taxon>
        <taxon>Bacillati</taxon>
        <taxon>Chloroflexota</taxon>
        <taxon>Ktedonobacteria</taxon>
        <taxon>Ktedonobacterales</taxon>
        <taxon>Ktedonosporobacteraceae</taxon>
        <taxon>Ktedonosporobacter</taxon>
    </lineage>
</organism>
<keyword evidence="2" id="KW-0031">Aminopeptidase</keyword>
<name>A0A4P6K0C9_KTERU</name>
<keyword evidence="3" id="KW-1185">Reference proteome</keyword>
<gene>
    <name evidence="2" type="ORF">EPA93_37710</name>
</gene>
<reference evidence="2 3" key="1">
    <citation type="submission" date="2019-01" db="EMBL/GenBank/DDBJ databases">
        <title>Ktedonosporobacter rubrisoli SCAWS-G2.</title>
        <authorList>
            <person name="Huang Y."/>
            <person name="Yan B."/>
        </authorList>
    </citation>
    <scope>NUCLEOTIDE SEQUENCE [LARGE SCALE GENOMIC DNA]</scope>
    <source>
        <strain evidence="2 3">SCAWS-G2</strain>
    </source>
</reference>
<feature type="domain" description="Peptidase M24" evidence="1">
    <location>
        <begin position="174"/>
        <end position="402"/>
    </location>
</feature>
<dbReference type="EMBL" id="CP035758">
    <property type="protein sequence ID" value="QBD81405.1"/>
    <property type="molecule type" value="Genomic_DNA"/>
</dbReference>
<evidence type="ECO:0000313" key="3">
    <source>
        <dbReference type="Proteomes" id="UP000290365"/>
    </source>
</evidence>
<sequence>MEQLLSPRCYNSTYFDFKRGRMHMDLERIQQALRDAKLTGWLFYDFRKTNPIAYKIVGLPSTAFYSRRWFYYVPAQGTPTAVISAVEPHVLSELPGKRLIFQTWQDMHAHLRTILPANGRVAMEYSPHNAVPYVSKVDAGTVELIRSFGVEVVSSGNLAQRFEVQLSQAQVESHREAGRRLIAAKDKLLAQLGEDLRNGVELNEYSVQMRLRDLIVAQGIQLPDSPHVAVNANASNPHYESNSHTHSPIRRGDLILLDFWGYMPPSEDCDSVFADYTWMAFAGTYDEIPGRQKEVFEIVRQARDTGIAFARQRAKAGKPIEGREVDDATRNVINQAGYGRYFVHRTGHNIGNASTAVHGNGANVDNFETQDERNLLPNTCCSIEPGIYLPEFGIRSEVDLLVLENDVEVTGVPIQQEIVALLS</sequence>
<dbReference type="PANTHER" id="PTHR46112">
    <property type="entry name" value="AMINOPEPTIDASE"/>
    <property type="match status" value="1"/>
</dbReference>
<dbReference type="Pfam" id="PF00557">
    <property type="entry name" value="Peptidase_M24"/>
    <property type="match status" value="1"/>
</dbReference>
<protein>
    <submittedName>
        <fullName evidence="2">Aminopeptidase P family protein</fullName>
    </submittedName>
</protein>
<keyword evidence="2" id="KW-0645">Protease</keyword>
<evidence type="ECO:0000313" key="2">
    <source>
        <dbReference type="EMBL" id="QBD81405.1"/>
    </source>
</evidence>
<dbReference type="Proteomes" id="UP000290365">
    <property type="component" value="Chromosome"/>
</dbReference>
<dbReference type="Gene3D" id="3.90.230.10">
    <property type="entry name" value="Creatinase/methionine aminopeptidase superfamily"/>
    <property type="match status" value="1"/>
</dbReference>
<keyword evidence="2" id="KW-0378">Hydrolase</keyword>
<dbReference type="KEGG" id="kbs:EPA93_37710"/>
<dbReference type="InterPro" id="IPR036005">
    <property type="entry name" value="Creatinase/aminopeptidase-like"/>
</dbReference>
<dbReference type="InterPro" id="IPR050659">
    <property type="entry name" value="Peptidase_M24B"/>
</dbReference>
<dbReference type="SUPFAM" id="SSF55920">
    <property type="entry name" value="Creatinase/aminopeptidase"/>
    <property type="match status" value="1"/>
</dbReference>
<dbReference type="PANTHER" id="PTHR46112:SF3">
    <property type="entry name" value="AMINOPEPTIDASE YPDF"/>
    <property type="match status" value="1"/>
</dbReference>
<dbReference type="InterPro" id="IPR000994">
    <property type="entry name" value="Pept_M24"/>
</dbReference>
<evidence type="ECO:0000259" key="1">
    <source>
        <dbReference type="Pfam" id="PF00557"/>
    </source>
</evidence>
<dbReference type="AlphaFoldDB" id="A0A4P6K0C9"/>
<accession>A0A4P6K0C9</accession>
<dbReference type="GO" id="GO:0004177">
    <property type="term" value="F:aminopeptidase activity"/>
    <property type="evidence" value="ECO:0007669"/>
    <property type="project" value="UniProtKB-KW"/>
</dbReference>
<dbReference type="OrthoDB" id="9806388at2"/>